<dbReference type="InterPro" id="IPR011004">
    <property type="entry name" value="Trimer_LpxA-like_sf"/>
</dbReference>
<dbReference type="Proteomes" id="UP000198981">
    <property type="component" value="Unassembled WGS sequence"/>
</dbReference>
<dbReference type="AlphaFoldDB" id="A0A1G4XFW9"/>
<dbReference type="PANTHER" id="PTHR23416">
    <property type="entry name" value="SIALIC ACID SYNTHASE-RELATED"/>
    <property type="match status" value="1"/>
</dbReference>
<dbReference type="STRING" id="1960309.SAMN03159343_0871"/>
<dbReference type="Gene3D" id="2.160.10.10">
    <property type="entry name" value="Hexapeptide repeat proteins"/>
    <property type="match status" value="1"/>
</dbReference>
<protein>
    <submittedName>
        <fullName evidence="1">Maltose O-acetyltransferase</fullName>
    </submittedName>
</protein>
<dbReference type="InterPro" id="IPR001451">
    <property type="entry name" value="Hexapep"/>
</dbReference>
<dbReference type="CDD" id="cd04647">
    <property type="entry name" value="LbH_MAT_like"/>
    <property type="match status" value="1"/>
</dbReference>
<dbReference type="GO" id="GO:0016740">
    <property type="term" value="F:transferase activity"/>
    <property type="evidence" value="ECO:0007669"/>
    <property type="project" value="UniProtKB-KW"/>
</dbReference>
<accession>A0A1G4XFW9</accession>
<evidence type="ECO:0000313" key="1">
    <source>
        <dbReference type="EMBL" id="SCX40061.1"/>
    </source>
</evidence>
<organism evidence="1 2">
    <name type="scientific">Klenkia marina</name>
    <dbReference type="NCBI Taxonomy" id="1960309"/>
    <lineage>
        <taxon>Bacteria</taxon>
        <taxon>Bacillati</taxon>
        <taxon>Actinomycetota</taxon>
        <taxon>Actinomycetes</taxon>
        <taxon>Geodermatophilales</taxon>
        <taxon>Geodermatophilaceae</taxon>
        <taxon>Klenkia</taxon>
    </lineage>
</organism>
<dbReference type="RefSeq" id="WP_243469674.1">
    <property type="nucleotide sequence ID" value="NZ_FMUH01000001.1"/>
</dbReference>
<proteinExistence type="predicted"/>
<gene>
    <name evidence="1" type="ORF">SAMN03159343_0871</name>
</gene>
<dbReference type="EMBL" id="FMUH01000001">
    <property type="protein sequence ID" value="SCX40061.1"/>
    <property type="molecule type" value="Genomic_DNA"/>
</dbReference>
<keyword evidence="2" id="KW-1185">Reference proteome</keyword>
<sequence length="179" mass="18955">MHFTPAGARRLAGKFLADVSMSPIWPVVARRRVLVAAGLDLAPSVDVKDRVRFVTRNTTVGDGTRINRYSYFEDHAGVHIGREVSVAAHCRLLTTTHELGPAARRAGELQERPITIGDGSWLGAGVIVLPGVSIGAGCVIAAGSVVTADCEPHGLYAGAPARRKRDLVDREVQVPAASS</sequence>
<dbReference type="Pfam" id="PF00132">
    <property type="entry name" value="Hexapep"/>
    <property type="match status" value="1"/>
</dbReference>
<reference evidence="2" key="1">
    <citation type="submission" date="2016-10" db="EMBL/GenBank/DDBJ databases">
        <authorList>
            <person name="Varghese N."/>
            <person name="Submissions S."/>
        </authorList>
    </citation>
    <scope>NUCLEOTIDE SEQUENCE [LARGE SCALE GENOMIC DNA]</scope>
    <source>
        <strain evidence="2">DSM 45722</strain>
    </source>
</reference>
<dbReference type="SUPFAM" id="SSF51161">
    <property type="entry name" value="Trimeric LpxA-like enzymes"/>
    <property type="match status" value="1"/>
</dbReference>
<name>A0A1G4XFW9_9ACTN</name>
<evidence type="ECO:0000313" key="2">
    <source>
        <dbReference type="Proteomes" id="UP000198981"/>
    </source>
</evidence>
<dbReference type="InterPro" id="IPR051159">
    <property type="entry name" value="Hexapeptide_acetyltransf"/>
</dbReference>
<keyword evidence="1" id="KW-0808">Transferase</keyword>